<reference evidence="2 3" key="1">
    <citation type="submission" date="2020-04" db="EMBL/GenBank/DDBJ databases">
        <title>Flammeovirga sp. SR4, a novel species isolated from seawater.</title>
        <authorList>
            <person name="Wang X."/>
        </authorList>
    </citation>
    <scope>NUCLEOTIDE SEQUENCE [LARGE SCALE GENOMIC DNA]</scope>
    <source>
        <strain evidence="2 3">SR4</strain>
    </source>
</reference>
<proteinExistence type="predicted"/>
<keyword evidence="1" id="KW-0472">Membrane</keyword>
<organism evidence="2 3">
    <name type="scientific">Flammeovirga agarivorans</name>
    <dbReference type="NCBI Taxonomy" id="2726742"/>
    <lineage>
        <taxon>Bacteria</taxon>
        <taxon>Pseudomonadati</taxon>
        <taxon>Bacteroidota</taxon>
        <taxon>Cytophagia</taxon>
        <taxon>Cytophagales</taxon>
        <taxon>Flammeovirgaceae</taxon>
        <taxon>Flammeovirga</taxon>
    </lineage>
</organism>
<name>A0A7X8XU48_9BACT</name>
<accession>A0A7X8XU48</accession>
<dbReference type="EMBL" id="JABAIL010000001">
    <property type="protein sequence ID" value="NLR90003.1"/>
    <property type="molecule type" value="Genomic_DNA"/>
</dbReference>
<sequence>MSNKKEHLAFGKKNYMWMLIGIITIAVGFFIMSLEDSPMGFGALGLTVGPIVIMTGFGINFYAILLKSPKTTTED</sequence>
<evidence type="ECO:0000313" key="3">
    <source>
        <dbReference type="Proteomes" id="UP000585050"/>
    </source>
</evidence>
<dbReference type="RefSeq" id="WP_168880685.1">
    <property type="nucleotide sequence ID" value="NZ_JABAIL010000001.1"/>
</dbReference>
<gene>
    <name evidence="2" type="ORF">HGP29_02240</name>
</gene>
<evidence type="ECO:0000256" key="1">
    <source>
        <dbReference type="SAM" id="Phobius"/>
    </source>
</evidence>
<protein>
    <submittedName>
        <fullName evidence="2">DUF3098 domain-containing protein</fullName>
    </submittedName>
</protein>
<comment type="caution">
    <text evidence="2">The sequence shown here is derived from an EMBL/GenBank/DDBJ whole genome shotgun (WGS) entry which is preliminary data.</text>
</comment>
<dbReference type="Proteomes" id="UP000585050">
    <property type="component" value="Unassembled WGS sequence"/>
</dbReference>
<keyword evidence="1" id="KW-0812">Transmembrane</keyword>
<dbReference type="InterPro" id="IPR021448">
    <property type="entry name" value="DUF3098"/>
</dbReference>
<feature type="transmembrane region" description="Helical" evidence="1">
    <location>
        <begin position="40"/>
        <end position="65"/>
    </location>
</feature>
<dbReference type="Pfam" id="PF11297">
    <property type="entry name" value="DUF3098"/>
    <property type="match status" value="1"/>
</dbReference>
<feature type="transmembrane region" description="Helical" evidence="1">
    <location>
        <begin position="15"/>
        <end position="34"/>
    </location>
</feature>
<keyword evidence="1" id="KW-1133">Transmembrane helix</keyword>
<keyword evidence="3" id="KW-1185">Reference proteome</keyword>
<evidence type="ECO:0000313" key="2">
    <source>
        <dbReference type="EMBL" id="NLR90003.1"/>
    </source>
</evidence>
<dbReference type="AlphaFoldDB" id="A0A7X8XU48"/>